<reference evidence="2 3" key="1">
    <citation type="journal article" date="2021" name="Nat. Commun.">
        <title>Genetic determinants of endophytism in the Arabidopsis root mycobiome.</title>
        <authorList>
            <person name="Mesny F."/>
            <person name="Miyauchi S."/>
            <person name="Thiergart T."/>
            <person name="Pickel B."/>
            <person name="Atanasova L."/>
            <person name="Karlsson M."/>
            <person name="Huettel B."/>
            <person name="Barry K.W."/>
            <person name="Haridas S."/>
            <person name="Chen C."/>
            <person name="Bauer D."/>
            <person name="Andreopoulos W."/>
            <person name="Pangilinan J."/>
            <person name="LaButti K."/>
            <person name="Riley R."/>
            <person name="Lipzen A."/>
            <person name="Clum A."/>
            <person name="Drula E."/>
            <person name="Henrissat B."/>
            <person name="Kohler A."/>
            <person name="Grigoriev I.V."/>
            <person name="Martin F.M."/>
            <person name="Hacquard S."/>
        </authorList>
    </citation>
    <scope>NUCLEOTIDE SEQUENCE [LARGE SCALE GENOMIC DNA]</scope>
    <source>
        <strain evidence="2 3">MPI-SDFR-AT-0080</strain>
    </source>
</reference>
<evidence type="ECO:0000259" key="1">
    <source>
        <dbReference type="Pfam" id="PF13460"/>
    </source>
</evidence>
<sequence length="389" mass="43509">MTTLPTPDVFQCARINERKHPERLSRRVSLSIVCPPEISCSFKMPGKRVFIVGPGFIGWNVLDLLVAEGYQVTGLVRRKEHAEGIERSGAKAILGDLHDESLVAEESAKSDIIFHTATADDLPSVVSVLEGLRQRATRGQSTIYIHTSGTSVLDDGANGAFLNEKVYDDREPADIDALPDDAFHRHVDLHIVRTAKQLGEKAKIAIMIPPEIYGYNSKHDRLTIQLPTIARFALVNGHAGYVGKGLSVESQIHVLDLARGYLVLLHAMEQRDPSWVLQNPYFFCENGKEFSWKEVGNHIADSLYKAGRIKEPLCREFSEHEFDQLFGPFTGASIGLNSRSRAARLRELGWEPKEKGIWQSWEQDELPAVLREWDARKGQKTSTYAVTVA</sequence>
<dbReference type="EMBL" id="JAGTJR010000013">
    <property type="protein sequence ID" value="KAH7050037.1"/>
    <property type="molecule type" value="Genomic_DNA"/>
</dbReference>
<protein>
    <recommendedName>
        <fullName evidence="1">NAD(P)-binding domain-containing protein</fullName>
    </recommendedName>
</protein>
<dbReference type="Proteomes" id="UP000774617">
    <property type="component" value="Unassembled WGS sequence"/>
</dbReference>
<dbReference type="SUPFAM" id="SSF51735">
    <property type="entry name" value="NAD(P)-binding Rossmann-fold domains"/>
    <property type="match status" value="1"/>
</dbReference>
<gene>
    <name evidence="2" type="ORF">B0J12DRAFT_663039</name>
</gene>
<name>A0ABQ8GAC5_9PEZI</name>
<comment type="caution">
    <text evidence="2">The sequence shown here is derived from an EMBL/GenBank/DDBJ whole genome shotgun (WGS) entry which is preliminary data.</text>
</comment>
<feature type="domain" description="NAD(P)-binding" evidence="1">
    <location>
        <begin position="55"/>
        <end position="122"/>
    </location>
</feature>
<evidence type="ECO:0000313" key="3">
    <source>
        <dbReference type="Proteomes" id="UP000774617"/>
    </source>
</evidence>
<dbReference type="Gene3D" id="3.40.50.720">
    <property type="entry name" value="NAD(P)-binding Rossmann-like Domain"/>
    <property type="match status" value="1"/>
</dbReference>
<accession>A0ABQ8GAC5</accession>
<evidence type="ECO:0000313" key="2">
    <source>
        <dbReference type="EMBL" id="KAH7050037.1"/>
    </source>
</evidence>
<dbReference type="Pfam" id="PF13460">
    <property type="entry name" value="NAD_binding_10"/>
    <property type="match status" value="1"/>
</dbReference>
<dbReference type="InterPro" id="IPR016040">
    <property type="entry name" value="NAD(P)-bd_dom"/>
</dbReference>
<proteinExistence type="predicted"/>
<dbReference type="PANTHER" id="PTHR48079:SF6">
    <property type="entry name" value="NAD(P)-BINDING DOMAIN-CONTAINING PROTEIN-RELATED"/>
    <property type="match status" value="1"/>
</dbReference>
<keyword evidence="3" id="KW-1185">Reference proteome</keyword>
<dbReference type="PANTHER" id="PTHR48079">
    <property type="entry name" value="PROTEIN YEEZ"/>
    <property type="match status" value="1"/>
</dbReference>
<organism evidence="2 3">
    <name type="scientific">Macrophomina phaseolina</name>
    <dbReference type="NCBI Taxonomy" id="35725"/>
    <lineage>
        <taxon>Eukaryota</taxon>
        <taxon>Fungi</taxon>
        <taxon>Dikarya</taxon>
        <taxon>Ascomycota</taxon>
        <taxon>Pezizomycotina</taxon>
        <taxon>Dothideomycetes</taxon>
        <taxon>Dothideomycetes incertae sedis</taxon>
        <taxon>Botryosphaeriales</taxon>
        <taxon>Botryosphaeriaceae</taxon>
        <taxon>Macrophomina</taxon>
    </lineage>
</organism>
<dbReference type="InterPro" id="IPR051783">
    <property type="entry name" value="NAD(P)-dependent_oxidoreduct"/>
</dbReference>
<dbReference type="InterPro" id="IPR036291">
    <property type="entry name" value="NAD(P)-bd_dom_sf"/>
</dbReference>